<feature type="compositionally biased region" description="Low complexity" evidence="1">
    <location>
        <begin position="130"/>
        <end position="139"/>
    </location>
</feature>
<dbReference type="Proteomes" id="UP001642464">
    <property type="component" value="Unassembled WGS sequence"/>
</dbReference>
<feature type="compositionally biased region" description="Low complexity" evidence="1">
    <location>
        <begin position="216"/>
        <end position="233"/>
    </location>
</feature>
<reference evidence="2 3" key="1">
    <citation type="submission" date="2024-02" db="EMBL/GenBank/DDBJ databases">
        <authorList>
            <person name="Chen Y."/>
            <person name="Shah S."/>
            <person name="Dougan E. K."/>
            <person name="Thang M."/>
            <person name="Chan C."/>
        </authorList>
    </citation>
    <scope>NUCLEOTIDE SEQUENCE [LARGE SCALE GENOMIC DNA]</scope>
</reference>
<organism evidence="2 3">
    <name type="scientific">Durusdinium trenchii</name>
    <dbReference type="NCBI Taxonomy" id="1381693"/>
    <lineage>
        <taxon>Eukaryota</taxon>
        <taxon>Sar</taxon>
        <taxon>Alveolata</taxon>
        <taxon>Dinophyceae</taxon>
        <taxon>Suessiales</taxon>
        <taxon>Symbiodiniaceae</taxon>
        <taxon>Durusdinium</taxon>
    </lineage>
</organism>
<feature type="compositionally biased region" description="Pro residues" evidence="1">
    <location>
        <begin position="204"/>
        <end position="213"/>
    </location>
</feature>
<keyword evidence="3" id="KW-1185">Reference proteome</keyword>
<protein>
    <submittedName>
        <fullName evidence="2">CRAL-TRIO domain-containing protein T23G5.2</fullName>
    </submittedName>
</protein>
<evidence type="ECO:0000313" key="2">
    <source>
        <dbReference type="EMBL" id="CAK9004673.1"/>
    </source>
</evidence>
<comment type="caution">
    <text evidence="2">The sequence shown here is derived from an EMBL/GenBank/DDBJ whole genome shotgun (WGS) entry which is preliminary data.</text>
</comment>
<accession>A0ABP0ISY8</accession>
<feature type="region of interest" description="Disordered" evidence="1">
    <location>
        <begin position="130"/>
        <end position="233"/>
    </location>
</feature>
<name>A0ABP0ISY8_9DINO</name>
<proteinExistence type="predicted"/>
<gene>
    <name evidence="2" type="ORF">SCF082_LOCUS8289</name>
</gene>
<evidence type="ECO:0000313" key="3">
    <source>
        <dbReference type="Proteomes" id="UP001642464"/>
    </source>
</evidence>
<sequence length="233" mass="24134">MSQMEEVMQQLAASVQEELRLQLQPLVEQMVRQSAEICVNLCKGKLSELIESNSDPVFTAVTKGIGPTPEEAAKASARLLVSAALLSSGSGGPKHTQVTQESAEPCRAVPTTARAAGAAKTVAVKAPLRPETAALPPKASKAKVPPKPKAEAKPALAISKPKAKAKEVDPEVAQSGPPSVMSMIRKSLAAPLQRSEPKKAPVAPIAPVPVPKPKAPRSSVAKSPSPESSQSSS</sequence>
<evidence type="ECO:0000256" key="1">
    <source>
        <dbReference type="SAM" id="MobiDB-lite"/>
    </source>
</evidence>
<dbReference type="EMBL" id="CAXAMM010004714">
    <property type="protein sequence ID" value="CAK9004673.1"/>
    <property type="molecule type" value="Genomic_DNA"/>
</dbReference>